<reference evidence="2" key="2">
    <citation type="submission" date="2023-06" db="EMBL/GenBank/DDBJ databases">
        <authorList>
            <consortium name="Lawrence Berkeley National Laboratory"/>
            <person name="Haridas S."/>
            <person name="Hensen N."/>
            <person name="Bonometti L."/>
            <person name="Westerberg I."/>
            <person name="Brannstrom I.O."/>
            <person name="Guillou S."/>
            <person name="Cros-Aarteil S."/>
            <person name="Calhoun S."/>
            <person name="Kuo A."/>
            <person name="Mondo S."/>
            <person name="Pangilinan J."/>
            <person name="Riley R."/>
            <person name="Labutti K."/>
            <person name="Andreopoulos B."/>
            <person name="Lipzen A."/>
            <person name="Chen C."/>
            <person name="Yanf M."/>
            <person name="Daum C."/>
            <person name="Ng V."/>
            <person name="Clum A."/>
            <person name="Steindorff A."/>
            <person name="Ohm R."/>
            <person name="Martin F."/>
            <person name="Silar P."/>
            <person name="Natvig D."/>
            <person name="Lalanne C."/>
            <person name="Gautier V."/>
            <person name="Ament-Velasquez S.L."/>
            <person name="Kruys A."/>
            <person name="Hutchinson M.I."/>
            <person name="Powell A.J."/>
            <person name="Barry K."/>
            <person name="Miller A.N."/>
            <person name="Grigoriev I.V."/>
            <person name="Debuchy R."/>
            <person name="Gladieux P."/>
            <person name="Thoren M.H."/>
            <person name="Johannesson H."/>
        </authorList>
    </citation>
    <scope>NUCLEOTIDE SEQUENCE</scope>
    <source>
        <strain evidence="2">CBS 955.72</strain>
    </source>
</reference>
<keyword evidence="1" id="KW-0732">Signal</keyword>
<reference evidence="2" key="1">
    <citation type="journal article" date="2023" name="Mol. Phylogenet. Evol.">
        <title>Genome-scale phylogeny and comparative genomics of the fungal order Sordariales.</title>
        <authorList>
            <person name="Hensen N."/>
            <person name="Bonometti L."/>
            <person name="Westerberg I."/>
            <person name="Brannstrom I.O."/>
            <person name="Guillou S."/>
            <person name="Cros-Aarteil S."/>
            <person name="Calhoun S."/>
            <person name="Haridas S."/>
            <person name="Kuo A."/>
            <person name="Mondo S."/>
            <person name="Pangilinan J."/>
            <person name="Riley R."/>
            <person name="LaButti K."/>
            <person name="Andreopoulos B."/>
            <person name="Lipzen A."/>
            <person name="Chen C."/>
            <person name="Yan M."/>
            <person name="Daum C."/>
            <person name="Ng V."/>
            <person name="Clum A."/>
            <person name="Steindorff A."/>
            <person name="Ohm R.A."/>
            <person name="Martin F."/>
            <person name="Silar P."/>
            <person name="Natvig D.O."/>
            <person name="Lalanne C."/>
            <person name="Gautier V."/>
            <person name="Ament-Velasquez S.L."/>
            <person name="Kruys A."/>
            <person name="Hutchinson M.I."/>
            <person name="Powell A.J."/>
            <person name="Barry K."/>
            <person name="Miller A.N."/>
            <person name="Grigoriev I.V."/>
            <person name="Debuchy R."/>
            <person name="Gladieux P."/>
            <person name="Hiltunen Thoren M."/>
            <person name="Johannesson H."/>
        </authorList>
    </citation>
    <scope>NUCLEOTIDE SEQUENCE</scope>
    <source>
        <strain evidence="2">CBS 955.72</strain>
    </source>
</reference>
<organism evidence="2 3">
    <name type="scientific">Lasiosphaeria hispida</name>
    <dbReference type="NCBI Taxonomy" id="260671"/>
    <lineage>
        <taxon>Eukaryota</taxon>
        <taxon>Fungi</taxon>
        <taxon>Dikarya</taxon>
        <taxon>Ascomycota</taxon>
        <taxon>Pezizomycotina</taxon>
        <taxon>Sordariomycetes</taxon>
        <taxon>Sordariomycetidae</taxon>
        <taxon>Sordariales</taxon>
        <taxon>Lasiosphaeriaceae</taxon>
        <taxon>Lasiosphaeria</taxon>
    </lineage>
</organism>
<dbReference type="EMBL" id="JAUIQD010000006">
    <property type="protein sequence ID" value="KAK3346921.1"/>
    <property type="molecule type" value="Genomic_DNA"/>
</dbReference>
<sequence length="118" mass="13018">MLCSWLFLVWGPTARVLAMTPSGNHTHYLSRHAKQGIDRMRRSCIGLAACSGPYLPQLHGYLGALQRQGGDLDHLNSRYPLKVLWSPPGDSVMHAIRRAIPDSLPDSHVAHPSATPCR</sequence>
<comment type="caution">
    <text evidence="2">The sequence shown here is derived from an EMBL/GenBank/DDBJ whole genome shotgun (WGS) entry which is preliminary data.</text>
</comment>
<evidence type="ECO:0008006" key="4">
    <source>
        <dbReference type="Google" id="ProtNLM"/>
    </source>
</evidence>
<dbReference type="AlphaFoldDB" id="A0AAJ0MB34"/>
<feature type="signal peptide" evidence="1">
    <location>
        <begin position="1"/>
        <end position="18"/>
    </location>
</feature>
<proteinExistence type="predicted"/>
<feature type="chain" id="PRO_5042594171" description="Secreted protein" evidence="1">
    <location>
        <begin position="19"/>
        <end position="118"/>
    </location>
</feature>
<accession>A0AAJ0MB34</accession>
<evidence type="ECO:0000313" key="2">
    <source>
        <dbReference type="EMBL" id="KAK3346921.1"/>
    </source>
</evidence>
<dbReference type="Proteomes" id="UP001275084">
    <property type="component" value="Unassembled WGS sequence"/>
</dbReference>
<evidence type="ECO:0000313" key="3">
    <source>
        <dbReference type="Proteomes" id="UP001275084"/>
    </source>
</evidence>
<gene>
    <name evidence="2" type="ORF">B0T25DRAFT_290849</name>
</gene>
<keyword evidence="3" id="KW-1185">Reference proteome</keyword>
<name>A0AAJ0MB34_9PEZI</name>
<protein>
    <recommendedName>
        <fullName evidence="4">Secreted protein</fullName>
    </recommendedName>
</protein>
<evidence type="ECO:0000256" key="1">
    <source>
        <dbReference type="SAM" id="SignalP"/>
    </source>
</evidence>